<proteinExistence type="inferred from homology"/>
<evidence type="ECO:0008006" key="5">
    <source>
        <dbReference type="Google" id="ProtNLM"/>
    </source>
</evidence>
<dbReference type="PANTHER" id="PTHR35024">
    <property type="entry name" value="HYPOTHETICAL CYTOSOLIC PROTEIN"/>
    <property type="match status" value="1"/>
</dbReference>
<reference evidence="3 4" key="1">
    <citation type="journal article" date="2016" name="Nat. Commun.">
        <title>Thousands of microbial genomes shed light on interconnected biogeochemical processes in an aquifer system.</title>
        <authorList>
            <person name="Anantharaman K."/>
            <person name="Brown C.T."/>
            <person name="Hug L.A."/>
            <person name="Sharon I."/>
            <person name="Castelle C.J."/>
            <person name="Probst A.J."/>
            <person name="Thomas B.C."/>
            <person name="Singh A."/>
            <person name="Wilkins M.J."/>
            <person name="Karaoz U."/>
            <person name="Brodie E.L."/>
            <person name="Williams K.H."/>
            <person name="Hubbard S.S."/>
            <person name="Banfield J.F."/>
        </authorList>
    </citation>
    <scope>NUCLEOTIDE SEQUENCE [LARGE SCALE GENOMIC DNA]</scope>
</reference>
<evidence type="ECO:0000256" key="2">
    <source>
        <dbReference type="SAM" id="MobiDB-lite"/>
    </source>
</evidence>
<comment type="caution">
    <text evidence="3">The sequence shown here is derived from an EMBL/GenBank/DDBJ whole genome shotgun (WGS) entry which is preliminary data.</text>
</comment>
<dbReference type="InterPro" id="IPR007607">
    <property type="entry name" value="BacA/B"/>
</dbReference>
<accession>A0A1F7VAD0</accession>
<dbReference type="EMBL" id="MGEP01000005">
    <property type="protein sequence ID" value="OGL87500.1"/>
    <property type="molecule type" value="Genomic_DNA"/>
</dbReference>
<evidence type="ECO:0000313" key="4">
    <source>
        <dbReference type="Proteomes" id="UP000178723"/>
    </source>
</evidence>
<name>A0A1F7VAD0_9BACT</name>
<feature type="region of interest" description="Disordered" evidence="2">
    <location>
        <begin position="115"/>
        <end position="140"/>
    </location>
</feature>
<evidence type="ECO:0000256" key="1">
    <source>
        <dbReference type="ARBA" id="ARBA00044755"/>
    </source>
</evidence>
<sequence>MFTQKQSKFEGTTIIAEGVRVEGNFVGEGSMVIDGIVQGTISTAHSITIGKTAQIEASIKAGSIIVAGHVRGNIIAKDRLELTPGSRVDGDVAAKTLVVAEGAILNGKCAMGGAEGGGAKPVSPKENNGARRTPGASSNI</sequence>
<dbReference type="PANTHER" id="PTHR35024:SF4">
    <property type="entry name" value="POLYMER-FORMING CYTOSKELETAL PROTEIN"/>
    <property type="match status" value="1"/>
</dbReference>
<gene>
    <name evidence="3" type="ORF">A3I40_02375</name>
</gene>
<comment type="similarity">
    <text evidence="1">Belongs to the bactofilin family.</text>
</comment>
<evidence type="ECO:0000313" key="3">
    <source>
        <dbReference type="EMBL" id="OGL87500.1"/>
    </source>
</evidence>
<dbReference type="AlphaFoldDB" id="A0A1F7VAD0"/>
<dbReference type="Proteomes" id="UP000178723">
    <property type="component" value="Unassembled WGS sequence"/>
</dbReference>
<organism evidence="3 4">
    <name type="scientific">Candidatus Uhrbacteria bacterium RIFCSPLOWO2_02_FULL_48_12</name>
    <dbReference type="NCBI Taxonomy" id="1802407"/>
    <lineage>
        <taxon>Bacteria</taxon>
        <taxon>Candidatus Uhriibacteriota</taxon>
    </lineage>
</organism>
<protein>
    <recommendedName>
        <fullName evidence="5">Cell shape determination protein CcmA</fullName>
    </recommendedName>
</protein>
<dbReference type="Pfam" id="PF04519">
    <property type="entry name" value="Bactofilin"/>
    <property type="match status" value="1"/>
</dbReference>